<gene>
    <name evidence="1" type="ORF">HMPREF0501_01203</name>
</gene>
<dbReference type="GO" id="GO:0003700">
    <property type="term" value="F:DNA-binding transcription factor activity"/>
    <property type="evidence" value="ECO:0007669"/>
    <property type="project" value="InterPro"/>
</dbReference>
<dbReference type="eggNOG" id="COG1595">
    <property type="taxonomic scope" value="Bacteria"/>
</dbReference>
<dbReference type="NCBIfam" id="TIGR02937">
    <property type="entry name" value="sigma70-ECF"/>
    <property type="match status" value="1"/>
</dbReference>
<organism evidence="1 2">
    <name type="scientific">Limosilactobacillus coleohominis 101-4-CHN</name>
    <dbReference type="NCBI Taxonomy" id="575594"/>
    <lineage>
        <taxon>Bacteria</taxon>
        <taxon>Bacillati</taxon>
        <taxon>Bacillota</taxon>
        <taxon>Bacilli</taxon>
        <taxon>Lactobacillales</taxon>
        <taxon>Lactobacillaceae</taxon>
        <taxon>Limosilactobacillus</taxon>
    </lineage>
</organism>
<dbReference type="STRING" id="575594.HMPREF0501_01203"/>
<dbReference type="SUPFAM" id="SSF88946">
    <property type="entry name" value="Sigma2 domain of RNA polymerase sigma factors"/>
    <property type="match status" value="1"/>
</dbReference>
<accession>C7XWD8</accession>
<dbReference type="Proteomes" id="UP000003987">
    <property type="component" value="Unassembled WGS sequence"/>
</dbReference>
<evidence type="ECO:0000313" key="2">
    <source>
        <dbReference type="Proteomes" id="UP000003987"/>
    </source>
</evidence>
<name>C7XWD8_9LACO</name>
<sequence>MRLMSPRLIQTTPESELIKQVAGKDSASFVILYRQYLPLICKLWYQFHLDEVPLDDWKQEAAVVLYRTACSYSCHESRFCWYLRQALMNKIRDLYRQQAAQKRIPTNQVEMITEVQIDQRLVDIDFQPDEVSHFRLLYQQFLQECSHLEKDAFLGINSGERLENLARQLCCSPLTIRSAFERARKKFKQRILN</sequence>
<keyword evidence="2" id="KW-1185">Reference proteome</keyword>
<evidence type="ECO:0000313" key="1">
    <source>
        <dbReference type="EMBL" id="EEU30198.1"/>
    </source>
</evidence>
<dbReference type="HOGENOM" id="CLU_090333_1_0_9"/>
<proteinExistence type="predicted"/>
<reference evidence="1 2" key="1">
    <citation type="submission" date="2009-06" db="EMBL/GenBank/DDBJ databases">
        <title>The Genome Sequence of Lactobacillus coleohominis strain 101-4-CHN.</title>
        <authorList>
            <consortium name="The Broad Institute Genome Sequencing Platform"/>
            <person name="Ward D."/>
            <person name="Young S.K."/>
            <person name="Zeng Q."/>
            <person name="Koehrsen M."/>
            <person name="Alvarado L."/>
            <person name="Berlin A."/>
            <person name="Borenstein D."/>
            <person name="Chen Z."/>
            <person name="Engels R."/>
            <person name="Freedman E."/>
            <person name="Gellesch M."/>
            <person name="Goldberg J."/>
            <person name="Griggs A."/>
            <person name="Gujja S."/>
            <person name="Heiman D."/>
            <person name="Hepburn T."/>
            <person name="Howarth C."/>
            <person name="Jen D."/>
            <person name="Larson L."/>
            <person name="Lewis B."/>
            <person name="Mehta T."/>
            <person name="Park D."/>
            <person name="Pearson M."/>
            <person name="Roberts A."/>
            <person name="Saif S."/>
            <person name="Shea T."/>
            <person name="Shenoy N."/>
            <person name="Sisk P."/>
            <person name="Stolte C."/>
            <person name="Sykes S."/>
            <person name="Walk T."/>
            <person name="White J."/>
            <person name="Yandava C."/>
            <person name="Liu Y."/>
            <person name="Xu Q."/>
            <person name="Lander E."/>
            <person name="Nusbaum C."/>
            <person name="Galagan J."/>
            <person name="Birren B."/>
        </authorList>
    </citation>
    <scope>NUCLEOTIDE SEQUENCE [LARGE SCALE GENOMIC DNA]</scope>
    <source>
        <strain evidence="1 2">101-4-CHN</strain>
    </source>
</reference>
<dbReference type="AlphaFoldDB" id="C7XWD8"/>
<dbReference type="InterPro" id="IPR014284">
    <property type="entry name" value="RNA_pol_sigma-70_dom"/>
</dbReference>
<dbReference type="InterPro" id="IPR013325">
    <property type="entry name" value="RNA_pol_sigma_r2"/>
</dbReference>
<dbReference type="EMBL" id="GG698804">
    <property type="protein sequence ID" value="EEU30198.1"/>
    <property type="molecule type" value="Genomic_DNA"/>
</dbReference>
<dbReference type="Gene3D" id="1.10.1740.10">
    <property type="match status" value="1"/>
</dbReference>
<protein>
    <submittedName>
        <fullName evidence="1">RNA polymerase sigma factor, sigma-70 family</fullName>
    </submittedName>
</protein>
<dbReference type="GO" id="GO:0006352">
    <property type="term" value="P:DNA-templated transcription initiation"/>
    <property type="evidence" value="ECO:0007669"/>
    <property type="project" value="InterPro"/>
</dbReference>